<evidence type="ECO:0000313" key="8">
    <source>
        <dbReference type="EMBL" id="CAL8117011.1"/>
    </source>
</evidence>
<keyword evidence="2" id="KW-0677">Repeat</keyword>
<evidence type="ECO:0000313" key="9">
    <source>
        <dbReference type="Proteomes" id="UP001642540"/>
    </source>
</evidence>
<feature type="domain" description="C2H2-type" evidence="7">
    <location>
        <begin position="357"/>
        <end position="380"/>
    </location>
</feature>
<dbReference type="PANTHER" id="PTHR24408:SF58">
    <property type="entry name" value="TRANSCRIPTION FACTOR (TFIIIA), PUTATIVE (AFU_ORTHOLOGUE AFUA_1G05150)-RELATED"/>
    <property type="match status" value="1"/>
</dbReference>
<sequence>MQRGQERKVGSNESENELVMELKTELATVVEVLCVLHDFIDNLFGVKFQSFCETNFQVSSQLGVLKDLRWKHLGDCVQPKSSTTSTSSAGKSSKGVVSRLPLIIGSPEVVDVKCEAVGDVEVPDFLEDVDPFGGEGEVSSKNYGDDAHHYLSGYEGMADQDIPPYITAGLSSTPDTSSRYSQEYILVENDKDPLQEQEQEQPEEDSSRSSDESADDWKPYMEDPTSAFFNSKKKSKELKLYKHERERQKHLSSAPSPSSSKRARTTNANDKNLYSQQQTQIQLQRQSSTESSKGDGGRFKCDQCPASYSQEESLRSHQKYKHNPSRVQCTCHLCGKSMVDKYRLQRHLRLHTGEKPFSCQYCGQRFYRKDYHTKHMQRKHGLFNSTSTNSSAASKTAQKKATTVSKSTPESSSSTSTTTSKSRGGGGNASASKANASNSSFVAPSSSTRASTSTSHHQSATATSTQSSSSSSTTLTTVVKQERQEENSFLDYFGGGGGSGSGNSSNQPSSSSVPTSSLVTMTSLTFDDLIREDL</sequence>
<evidence type="ECO:0000256" key="1">
    <source>
        <dbReference type="ARBA" id="ARBA00022723"/>
    </source>
</evidence>
<dbReference type="Proteomes" id="UP001642540">
    <property type="component" value="Unassembled WGS sequence"/>
</dbReference>
<feature type="domain" description="C2H2-type" evidence="7">
    <location>
        <begin position="299"/>
        <end position="327"/>
    </location>
</feature>
<feature type="compositionally biased region" description="Low complexity" evidence="6">
    <location>
        <begin position="502"/>
        <end position="522"/>
    </location>
</feature>
<feature type="region of interest" description="Disordered" evidence="6">
    <location>
        <begin position="382"/>
        <end position="522"/>
    </location>
</feature>
<dbReference type="PROSITE" id="PS00028">
    <property type="entry name" value="ZINC_FINGER_C2H2_1"/>
    <property type="match status" value="3"/>
</dbReference>
<organism evidence="8 9">
    <name type="scientific">Orchesella dallaii</name>
    <dbReference type="NCBI Taxonomy" id="48710"/>
    <lineage>
        <taxon>Eukaryota</taxon>
        <taxon>Metazoa</taxon>
        <taxon>Ecdysozoa</taxon>
        <taxon>Arthropoda</taxon>
        <taxon>Hexapoda</taxon>
        <taxon>Collembola</taxon>
        <taxon>Entomobryomorpha</taxon>
        <taxon>Entomobryoidea</taxon>
        <taxon>Orchesellidae</taxon>
        <taxon>Orchesellinae</taxon>
        <taxon>Orchesella</taxon>
    </lineage>
</organism>
<evidence type="ECO:0000259" key="7">
    <source>
        <dbReference type="PROSITE" id="PS50157"/>
    </source>
</evidence>
<dbReference type="Pfam" id="PF00096">
    <property type="entry name" value="zf-C2H2"/>
    <property type="match status" value="1"/>
</dbReference>
<comment type="caution">
    <text evidence="8">The sequence shown here is derived from an EMBL/GenBank/DDBJ whole genome shotgun (WGS) entry which is preliminary data.</text>
</comment>
<feature type="compositionally biased region" description="Low complexity" evidence="6">
    <location>
        <begin position="429"/>
        <end position="477"/>
    </location>
</feature>
<dbReference type="SUPFAM" id="SSF57667">
    <property type="entry name" value="beta-beta-alpha zinc fingers"/>
    <property type="match status" value="2"/>
</dbReference>
<keyword evidence="4" id="KW-0862">Zinc</keyword>
<feature type="compositionally biased region" description="Acidic residues" evidence="6">
    <location>
        <begin position="195"/>
        <end position="204"/>
    </location>
</feature>
<accession>A0ABP1R2Q2</accession>
<feature type="compositionally biased region" description="Low complexity" evidence="6">
    <location>
        <begin position="385"/>
        <end position="422"/>
    </location>
</feature>
<dbReference type="PANTHER" id="PTHR24408">
    <property type="entry name" value="ZINC FINGER PROTEIN"/>
    <property type="match status" value="1"/>
</dbReference>
<feature type="compositionally biased region" description="Basic and acidic residues" evidence="6">
    <location>
        <begin position="205"/>
        <end position="221"/>
    </location>
</feature>
<feature type="compositionally biased region" description="Low complexity" evidence="6">
    <location>
        <begin position="275"/>
        <end position="288"/>
    </location>
</feature>
<feature type="compositionally biased region" description="Polar residues" evidence="6">
    <location>
        <begin position="265"/>
        <end position="274"/>
    </location>
</feature>
<evidence type="ECO:0000256" key="6">
    <source>
        <dbReference type="SAM" id="MobiDB-lite"/>
    </source>
</evidence>
<gene>
    <name evidence="8" type="ORF">ODALV1_LOCUS17490</name>
</gene>
<keyword evidence="3 5" id="KW-0863">Zinc-finger</keyword>
<keyword evidence="1" id="KW-0479">Metal-binding</keyword>
<feature type="region of interest" description="Disordered" evidence="6">
    <location>
        <begin position="193"/>
        <end position="231"/>
    </location>
</feature>
<dbReference type="InterPro" id="IPR013087">
    <property type="entry name" value="Znf_C2H2_type"/>
</dbReference>
<reference evidence="8 9" key="1">
    <citation type="submission" date="2024-08" db="EMBL/GenBank/DDBJ databases">
        <authorList>
            <person name="Cucini C."/>
            <person name="Frati F."/>
        </authorList>
    </citation>
    <scope>NUCLEOTIDE SEQUENCE [LARGE SCALE GENOMIC DNA]</scope>
</reference>
<proteinExistence type="predicted"/>
<dbReference type="SMART" id="SM00355">
    <property type="entry name" value="ZnF_C2H2"/>
    <property type="match status" value="3"/>
</dbReference>
<dbReference type="Gene3D" id="3.30.160.60">
    <property type="entry name" value="Classic Zinc Finger"/>
    <property type="match status" value="2"/>
</dbReference>
<protein>
    <recommendedName>
        <fullName evidence="7">C2H2-type domain-containing protein</fullName>
    </recommendedName>
</protein>
<evidence type="ECO:0000256" key="2">
    <source>
        <dbReference type="ARBA" id="ARBA00022737"/>
    </source>
</evidence>
<evidence type="ECO:0000256" key="5">
    <source>
        <dbReference type="PROSITE-ProRule" id="PRU00042"/>
    </source>
</evidence>
<dbReference type="EMBL" id="CAXLJM020000053">
    <property type="protein sequence ID" value="CAL8117011.1"/>
    <property type="molecule type" value="Genomic_DNA"/>
</dbReference>
<dbReference type="InterPro" id="IPR036236">
    <property type="entry name" value="Znf_C2H2_sf"/>
</dbReference>
<feature type="domain" description="C2H2-type" evidence="7">
    <location>
        <begin position="327"/>
        <end position="356"/>
    </location>
</feature>
<keyword evidence="9" id="KW-1185">Reference proteome</keyword>
<dbReference type="PROSITE" id="PS50157">
    <property type="entry name" value="ZINC_FINGER_C2H2_2"/>
    <property type="match status" value="3"/>
</dbReference>
<evidence type="ECO:0000256" key="4">
    <source>
        <dbReference type="ARBA" id="ARBA00022833"/>
    </source>
</evidence>
<evidence type="ECO:0000256" key="3">
    <source>
        <dbReference type="ARBA" id="ARBA00022771"/>
    </source>
</evidence>
<feature type="region of interest" description="Disordered" evidence="6">
    <location>
        <begin position="243"/>
        <end position="299"/>
    </location>
</feature>
<name>A0ABP1R2Q2_9HEXA</name>